<gene>
    <name evidence="2" type="ordered locus">Mhar_0936</name>
</gene>
<dbReference type="Proteomes" id="UP000005877">
    <property type="component" value="Chromosome"/>
</dbReference>
<dbReference type="PANTHER" id="PTHR42754:SF1">
    <property type="entry name" value="LIPOPROTEIN"/>
    <property type="match status" value="1"/>
</dbReference>
<dbReference type="OrthoDB" id="98274at2157"/>
<dbReference type="RefSeq" id="WP_014586492.1">
    <property type="nucleotide sequence ID" value="NC_017527.1"/>
</dbReference>
<evidence type="ECO:0000256" key="1">
    <source>
        <dbReference type="SAM" id="MobiDB-lite"/>
    </source>
</evidence>
<dbReference type="KEGG" id="mhi:Mhar_0936"/>
<organism evidence="2 3">
    <name type="scientific">Methanothrix harundinacea (strain 6Ac)</name>
    <name type="common">Methanosaeta harundinacea</name>
    <dbReference type="NCBI Taxonomy" id="1110509"/>
    <lineage>
        <taxon>Archaea</taxon>
        <taxon>Methanobacteriati</taxon>
        <taxon>Methanobacteriota</taxon>
        <taxon>Stenosarchaea group</taxon>
        <taxon>Methanomicrobia</taxon>
        <taxon>Methanotrichales</taxon>
        <taxon>Methanotrichaceae</taxon>
        <taxon>Methanothrix</taxon>
    </lineage>
</organism>
<dbReference type="HOGENOM" id="CLU_035227_0_0_2"/>
<dbReference type="SUPFAM" id="SSF50965">
    <property type="entry name" value="Galactose oxidase, central domain"/>
    <property type="match status" value="1"/>
</dbReference>
<keyword evidence="3" id="KW-1185">Reference proteome</keyword>
<dbReference type="PATRIC" id="fig|1110509.7.peg.1050"/>
<dbReference type="PANTHER" id="PTHR42754">
    <property type="entry name" value="ENDOGLUCANASE"/>
    <property type="match status" value="1"/>
</dbReference>
<evidence type="ECO:0000313" key="3">
    <source>
        <dbReference type="Proteomes" id="UP000005877"/>
    </source>
</evidence>
<dbReference type="GeneID" id="12510105"/>
<dbReference type="InterPro" id="IPR011043">
    <property type="entry name" value="Gal_Oxase/kelch_b-propeller"/>
</dbReference>
<name>G7WLK4_METH6</name>
<protein>
    <submittedName>
        <fullName evidence="2">Uncharacterized protein</fullName>
    </submittedName>
</protein>
<dbReference type="AlphaFoldDB" id="G7WLK4"/>
<feature type="region of interest" description="Disordered" evidence="1">
    <location>
        <begin position="384"/>
        <end position="405"/>
    </location>
</feature>
<evidence type="ECO:0000313" key="2">
    <source>
        <dbReference type="EMBL" id="AET64307.1"/>
    </source>
</evidence>
<reference evidence="2 3" key="1">
    <citation type="journal article" date="2012" name="PLoS ONE">
        <title>The genome characteristics and predicted function of methyl-group oxidation pathway in the obligate aceticlastic methanogens, Methanosaeta spp.</title>
        <authorList>
            <person name="Zhu J."/>
            <person name="Zheng H."/>
            <person name="Ai G."/>
            <person name="Zhang G."/>
            <person name="Liu D."/>
            <person name="Liu X."/>
            <person name="Dong X."/>
        </authorList>
    </citation>
    <scope>NUCLEOTIDE SEQUENCE [LARGE SCALE GENOMIC DNA]</scope>
    <source>
        <strain evidence="2 3">6Ac</strain>
    </source>
</reference>
<sequence>MGLILGFLLLLLASLANGAPEEEWSRTYGGPGHEVGGPISRAQDGGYVMTGMTESYGSGNGDLWLVKSDRNGSKLWDLTRGGGGVDVGESVIAARDGGYVVAGYTTSFGAGGRDVWLLKTDAEGNLEWERTFGGPGEEAAWSVEEAPSGGYVVVGWTDSYGIGKVDLWLIKTDPRGVEEWNRTIGGPGDDEGLAVVATRDGGYAIAGRTTSFGVGEEDGWLVKTDGLGAKEWARTFGGKGEDGLSSLRETEEGYVGAGYSNSFGSEGFEIWLVKADFQGVEVWNRTAGTPAADFGSSIEVASDGGYAVVGSTSRAGTRASPDDALLLKTDPEGRAEWSVLLGGDGIQSGISVLVAEEGGYIVGGFTNRGSGGGFDLWMTKLGEGRGRSGPIDRAGQDKGDSSATF</sequence>
<feature type="compositionally biased region" description="Basic and acidic residues" evidence="1">
    <location>
        <begin position="394"/>
        <end position="405"/>
    </location>
</feature>
<proteinExistence type="predicted"/>
<dbReference type="EMBL" id="CP003117">
    <property type="protein sequence ID" value="AET64307.1"/>
    <property type="molecule type" value="Genomic_DNA"/>
</dbReference>
<accession>G7WLK4</accession>